<dbReference type="GO" id="GO:0005829">
    <property type="term" value="C:cytosol"/>
    <property type="evidence" value="ECO:0007669"/>
    <property type="project" value="TreeGrafter"/>
</dbReference>
<keyword evidence="5 8" id="KW-0442">Lipid degradation</keyword>
<comment type="similarity">
    <text evidence="1 9">Belongs to the lysophospholipase family.</text>
</comment>
<proteinExistence type="inferred from homology"/>
<dbReference type="GeneID" id="96003945"/>
<evidence type="ECO:0000256" key="2">
    <source>
        <dbReference type="ARBA" id="ARBA00013274"/>
    </source>
</evidence>
<dbReference type="SUPFAM" id="SSF52151">
    <property type="entry name" value="FabD/lysophospholipase-like"/>
    <property type="match status" value="1"/>
</dbReference>
<organism evidence="11 12">
    <name type="scientific">Cladosporium halotolerans</name>
    <dbReference type="NCBI Taxonomy" id="1052096"/>
    <lineage>
        <taxon>Eukaryota</taxon>
        <taxon>Fungi</taxon>
        <taxon>Dikarya</taxon>
        <taxon>Ascomycota</taxon>
        <taxon>Pezizomycotina</taxon>
        <taxon>Dothideomycetes</taxon>
        <taxon>Dothideomycetidae</taxon>
        <taxon>Cladosporiales</taxon>
        <taxon>Cladosporiaceae</taxon>
        <taxon>Cladosporium</taxon>
    </lineage>
</organism>
<gene>
    <name evidence="11" type="ORF">WHR41_02501</name>
</gene>
<evidence type="ECO:0000256" key="1">
    <source>
        <dbReference type="ARBA" id="ARBA00008780"/>
    </source>
</evidence>
<dbReference type="InterPro" id="IPR002642">
    <property type="entry name" value="LysoPLipase_cat_dom"/>
</dbReference>
<dbReference type="PROSITE" id="PS51210">
    <property type="entry name" value="PLA2C"/>
    <property type="match status" value="1"/>
</dbReference>
<accession>A0AB34KYI2</accession>
<reference evidence="11 12" key="1">
    <citation type="journal article" date="2020" name="Microbiol. Resour. Announc.">
        <title>Draft Genome Sequence of a Cladosporium Species Isolated from the Mesophotic Ascidian Didemnum maculosum.</title>
        <authorList>
            <person name="Gioti A."/>
            <person name="Siaperas R."/>
            <person name="Nikolaivits E."/>
            <person name="Le Goff G."/>
            <person name="Ouazzani J."/>
            <person name="Kotoulas G."/>
            <person name="Topakas E."/>
        </authorList>
    </citation>
    <scope>NUCLEOTIDE SEQUENCE [LARGE SCALE GENOMIC DNA]</scope>
    <source>
        <strain evidence="11 12">TM138-S3</strain>
    </source>
</reference>
<dbReference type="GO" id="GO:0046475">
    <property type="term" value="P:glycerophospholipid catabolic process"/>
    <property type="evidence" value="ECO:0007669"/>
    <property type="project" value="TreeGrafter"/>
</dbReference>
<dbReference type="GO" id="GO:0004623">
    <property type="term" value="F:phospholipase A2 activity"/>
    <property type="evidence" value="ECO:0007669"/>
    <property type="project" value="TreeGrafter"/>
</dbReference>
<comment type="catalytic activity">
    <reaction evidence="9">
        <text>a 1-acyl-sn-glycero-3-phosphocholine + H2O = sn-glycerol 3-phosphocholine + a fatty acid + H(+)</text>
        <dbReference type="Rhea" id="RHEA:15177"/>
        <dbReference type="ChEBI" id="CHEBI:15377"/>
        <dbReference type="ChEBI" id="CHEBI:15378"/>
        <dbReference type="ChEBI" id="CHEBI:16870"/>
        <dbReference type="ChEBI" id="CHEBI:28868"/>
        <dbReference type="ChEBI" id="CHEBI:58168"/>
        <dbReference type="EC" id="3.1.1.5"/>
    </reaction>
</comment>
<evidence type="ECO:0000313" key="12">
    <source>
        <dbReference type="Proteomes" id="UP000803884"/>
    </source>
</evidence>
<evidence type="ECO:0000313" key="11">
    <source>
        <dbReference type="EMBL" id="KAL1588591.1"/>
    </source>
</evidence>
<evidence type="ECO:0000256" key="6">
    <source>
        <dbReference type="ARBA" id="ARBA00023098"/>
    </source>
</evidence>
<dbReference type="Proteomes" id="UP000803884">
    <property type="component" value="Unassembled WGS sequence"/>
</dbReference>
<evidence type="ECO:0000256" key="4">
    <source>
        <dbReference type="ARBA" id="ARBA00022801"/>
    </source>
</evidence>
<dbReference type="Gene3D" id="3.40.1090.10">
    <property type="entry name" value="Cytosolic phospholipase A2 catalytic domain"/>
    <property type="match status" value="1"/>
</dbReference>
<evidence type="ECO:0000256" key="7">
    <source>
        <dbReference type="ARBA" id="ARBA00023180"/>
    </source>
</evidence>
<keyword evidence="6 8" id="KW-0443">Lipid metabolism</keyword>
<keyword evidence="12" id="KW-1185">Reference proteome</keyword>
<evidence type="ECO:0000256" key="8">
    <source>
        <dbReference type="PROSITE-ProRule" id="PRU00555"/>
    </source>
</evidence>
<dbReference type="Pfam" id="PF01735">
    <property type="entry name" value="PLA2_B"/>
    <property type="match status" value="1"/>
</dbReference>
<sequence length="565" mass="60757">MHSRSFPLAALSVLSSGALAAPAPGAVPVPPLYAEGVLELAKRQSGLTRYQPVEVPCPDTALVRDATGLGTPEAEYIASRKEKADAALAQWLERQGSFGNSSQPTVALASSGGGYRALLAGAGVIKAFDAREGSNQVSGLYQALTYQSGLSGGAWLLSSQSGNDWPTISYLQENLWEDAFEVSLLLPANLLSFSGLTQYGAITTEILSKEGAGFDTTIIDPWGRLLSYQLLEGAFGGVDTQMSTLSSLSNFTDHNVPFPIITALGVVARENQCTPPDDATQYEFHPYEFGSWDDGLSAFANVEFLGSNLNNGQPEDASQCVAEYDNLGYVLGTSSNIFPAICEPLSPANSTDDPLANVLEGIISLAHEPVFEDLFALYRNPFFNLSRSSRVSQDEELLLLDGGFSNQNVPIWPFIVEARDVDVLIVNDNSADTEDNYPNGTAPHQTYLQAQLNGLAKMPFVPDVNTFVSQGLNQRATFFGCDEPDTTFIVYLPNREYSFASGQSTGKVVYSKDETRAMIANGVQVGTQDGEEGWGLCLACAIKSREEGLPEGCAACFDKYCYRQS</sequence>
<dbReference type="GO" id="GO:0004622">
    <property type="term" value="F:phosphatidylcholine lysophospholipase activity"/>
    <property type="evidence" value="ECO:0007669"/>
    <property type="project" value="UniProtKB-EC"/>
</dbReference>
<dbReference type="PANTHER" id="PTHR10728">
    <property type="entry name" value="CYTOSOLIC PHOSPHOLIPASE A2"/>
    <property type="match status" value="1"/>
</dbReference>
<protein>
    <recommendedName>
        <fullName evidence="2 9">Lysophospholipase</fullName>
        <ecNumber evidence="2 9">3.1.1.5</ecNumber>
    </recommendedName>
</protein>
<evidence type="ECO:0000256" key="5">
    <source>
        <dbReference type="ARBA" id="ARBA00022963"/>
    </source>
</evidence>
<evidence type="ECO:0000256" key="9">
    <source>
        <dbReference type="RuleBase" id="RU362103"/>
    </source>
</evidence>
<dbReference type="PANTHER" id="PTHR10728:SF33">
    <property type="entry name" value="LYSOPHOSPHOLIPASE 1-RELATED"/>
    <property type="match status" value="1"/>
</dbReference>
<feature type="chain" id="PRO_5044047515" description="Lysophospholipase" evidence="9">
    <location>
        <begin position="21"/>
        <end position="565"/>
    </location>
</feature>
<keyword evidence="4 8" id="KW-0378">Hydrolase</keyword>
<keyword evidence="3 9" id="KW-0732">Signal</keyword>
<keyword evidence="7" id="KW-0325">Glycoprotein</keyword>
<name>A0AB34KYI2_9PEZI</name>
<dbReference type="EC" id="3.1.1.5" evidence="2 9"/>
<dbReference type="AlphaFoldDB" id="A0AB34KYI2"/>
<feature type="signal peptide" evidence="9">
    <location>
        <begin position="1"/>
        <end position="20"/>
    </location>
</feature>
<dbReference type="GO" id="GO:0005783">
    <property type="term" value="C:endoplasmic reticulum"/>
    <property type="evidence" value="ECO:0007669"/>
    <property type="project" value="TreeGrafter"/>
</dbReference>
<comment type="caution">
    <text evidence="11">The sequence shown here is derived from an EMBL/GenBank/DDBJ whole genome shotgun (WGS) entry which is preliminary data.</text>
</comment>
<dbReference type="InterPro" id="IPR016035">
    <property type="entry name" value="Acyl_Trfase/lysoPLipase"/>
</dbReference>
<evidence type="ECO:0000256" key="3">
    <source>
        <dbReference type="ARBA" id="ARBA00022729"/>
    </source>
</evidence>
<feature type="domain" description="PLA2c" evidence="10">
    <location>
        <begin position="56"/>
        <end position="565"/>
    </location>
</feature>
<dbReference type="RefSeq" id="XP_069231696.1">
    <property type="nucleotide sequence ID" value="XM_069371107.1"/>
</dbReference>
<evidence type="ECO:0000259" key="10">
    <source>
        <dbReference type="PROSITE" id="PS51210"/>
    </source>
</evidence>
<dbReference type="SMART" id="SM00022">
    <property type="entry name" value="PLAc"/>
    <property type="match status" value="1"/>
</dbReference>
<dbReference type="EMBL" id="JAAQHG020000006">
    <property type="protein sequence ID" value="KAL1588591.1"/>
    <property type="molecule type" value="Genomic_DNA"/>
</dbReference>